<sequence length="184" mass="19568">MAVQDEDGSDDGGWTSIAFPQGYRRSQDFTPRDAIAFLGAGLDDGQWDAFCRTVNPSAQNACHRNPFTGHDTTDSGLKPALIGGGIAAVAIGRAVLCISDDCESGAFESAGSRTRWGIQFRNRDGDLHGVSGKSSPYLEYRVAPPSGVRGAGPLRVVVDPQTGATYYAWAHYGDSGNPAFVRIR</sequence>
<evidence type="ECO:0000256" key="1">
    <source>
        <dbReference type="ARBA" id="ARBA00022722"/>
    </source>
</evidence>
<evidence type="ECO:0000313" key="4">
    <source>
        <dbReference type="Proteomes" id="UP001501710"/>
    </source>
</evidence>
<organism evidence="3 4">
    <name type="scientific">Actinomadura meridiana</name>
    <dbReference type="NCBI Taxonomy" id="559626"/>
    <lineage>
        <taxon>Bacteria</taxon>
        <taxon>Bacillati</taxon>
        <taxon>Actinomycetota</taxon>
        <taxon>Actinomycetes</taxon>
        <taxon>Streptosporangiales</taxon>
        <taxon>Thermomonosporaceae</taxon>
        <taxon>Actinomadura</taxon>
    </lineage>
</organism>
<keyword evidence="1" id="KW-0540">Nuclease</keyword>
<dbReference type="Pfam" id="PF00545">
    <property type="entry name" value="Ribonuclease"/>
    <property type="match status" value="1"/>
</dbReference>
<proteinExistence type="predicted"/>
<dbReference type="RefSeq" id="WP_344907882.1">
    <property type="nucleotide sequence ID" value="NZ_BAABAS010000033.1"/>
</dbReference>
<accession>A0ABP8CRE2</accession>
<keyword evidence="2" id="KW-0378">Hydrolase</keyword>
<dbReference type="EMBL" id="BAABAS010000033">
    <property type="protein sequence ID" value="GAA4242437.1"/>
    <property type="molecule type" value="Genomic_DNA"/>
</dbReference>
<evidence type="ECO:0000313" key="3">
    <source>
        <dbReference type="EMBL" id="GAA4242437.1"/>
    </source>
</evidence>
<keyword evidence="4" id="KW-1185">Reference proteome</keyword>
<dbReference type="SUPFAM" id="SSF53933">
    <property type="entry name" value="Microbial ribonucleases"/>
    <property type="match status" value="1"/>
</dbReference>
<dbReference type="Gene3D" id="3.10.450.30">
    <property type="entry name" value="Microbial ribonucleases"/>
    <property type="match status" value="1"/>
</dbReference>
<reference evidence="4" key="1">
    <citation type="journal article" date="2019" name="Int. J. Syst. Evol. Microbiol.">
        <title>The Global Catalogue of Microorganisms (GCM) 10K type strain sequencing project: providing services to taxonomists for standard genome sequencing and annotation.</title>
        <authorList>
            <consortium name="The Broad Institute Genomics Platform"/>
            <consortium name="The Broad Institute Genome Sequencing Center for Infectious Disease"/>
            <person name="Wu L."/>
            <person name="Ma J."/>
        </authorList>
    </citation>
    <scope>NUCLEOTIDE SEQUENCE [LARGE SCALE GENOMIC DNA]</scope>
    <source>
        <strain evidence="4">JCM 17440</strain>
    </source>
</reference>
<dbReference type="InterPro" id="IPR016191">
    <property type="entry name" value="Ribonuclease/ribotoxin"/>
</dbReference>
<name>A0ABP8CRE2_9ACTN</name>
<dbReference type="Proteomes" id="UP001501710">
    <property type="component" value="Unassembled WGS sequence"/>
</dbReference>
<dbReference type="InterPro" id="IPR000026">
    <property type="entry name" value="N1-like"/>
</dbReference>
<evidence type="ECO:0000256" key="2">
    <source>
        <dbReference type="ARBA" id="ARBA00022801"/>
    </source>
</evidence>
<comment type="caution">
    <text evidence="3">The sequence shown here is derived from an EMBL/GenBank/DDBJ whole genome shotgun (WGS) entry which is preliminary data.</text>
</comment>
<protein>
    <submittedName>
        <fullName evidence="3">Uncharacterized protein</fullName>
    </submittedName>
</protein>
<gene>
    <name evidence="3" type="ORF">GCM10022254_75420</name>
</gene>